<sequence length="433" mass="49537">MAKDPVEHVSLVARRCILPFMTLVSYPGRKVAAQHNATASSFLHLPLELLLSIGGYLSPLSRFRLGHTCKTLRSTFPLPAGFFPLNEFDEQISQLERKDRLPSAWGVELWRCQISPQNTVLFPGGPKGPFPQFCIWCIGCSTRHPAYFFSPQQRASPPLTRRCIQTEHKLRLCAHESFTSAELYALLGPRMRKECRHADHKVAHWQNKDSFKGYPHVVREFSPPIPYFPAPFYEYAVRRQLSLARISLDLPAVKAVALLTSTIQTLPVSDQLICPHGFKDSSLAPALKRIMTSPMRWQDSEDDYNVPNGMQPTLRPCWAAKHCILHCTIAECPSWSYLLRIREPNKSYEEFVLKSRMVLSRSPRITYAWLQQNSREWAHSIDLVNLVRTKGADPWRVFIQHDGLDYTCLDDVEVDQDHMLPLSLARLVPLKVL</sequence>
<dbReference type="InterPro" id="IPR036047">
    <property type="entry name" value="F-box-like_dom_sf"/>
</dbReference>
<dbReference type="Proteomes" id="UP000799750">
    <property type="component" value="Unassembled WGS sequence"/>
</dbReference>
<dbReference type="AlphaFoldDB" id="A0A6A6QS54"/>
<evidence type="ECO:0000313" key="2">
    <source>
        <dbReference type="EMBL" id="KAF2494942.1"/>
    </source>
</evidence>
<keyword evidence="3" id="KW-1185">Reference proteome</keyword>
<evidence type="ECO:0000259" key="1">
    <source>
        <dbReference type="Pfam" id="PF00646"/>
    </source>
</evidence>
<dbReference type="SUPFAM" id="SSF81383">
    <property type="entry name" value="F-box domain"/>
    <property type="match status" value="1"/>
</dbReference>
<organism evidence="2 3">
    <name type="scientific">Lophium mytilinum</name>
    <dbReference type="NCBI Taxonomy" id="390894"/>
    <lineage>
        <taxon>Eukaryota</taxon>
        <taxon>Fungi</taxon>
        <taxon>Dikarya</taxon>
        <taxon>Ascomycota</taxon>
        <taxon>Pezizomycotina</taxon>
        <taxon>Dothideomycetes</taxon>
        <taxon>Pleosporomycetidae</taxon>
        <taxon>Mytilinidiales</taxon>
        <taxon>Mytilinidiaceae</taxon>
        <taxon>Lophium</taxon>
    </lineage>
</organism>
<evidence type="ECO:0000313" key="3">
    <source>
        <dbReference type="Proteomes" id="UP000799750"/>
    </source>
</evidence>
<name>A0A6A6QS54_9PEZI</name>
<reference evidence="2" key="1">
    <citation type="journal article" date="2020" name="Stud. Mycol.">
        <title>101 Dothideomycetes genomes: a test case for predicting lifestyles and emergence of pathogens.</title>
        <authorList>
            <person name="Haridas S."/>
            <person name="Albert R."/>
            <person name="Binder M."/>
            <person name="Bloem J."/>
            <person name="Labutti K."/>
            <person name="Salamov A."/>
            <person name="Andreopoulos B."/>
            <person name="Baker S."/>
            <person name="Barry K."/>
            <person name="Bills G."/>
            <person name="Bluhm B."/>
            <person name="Cannon C."/>
            <person name="Castanera R."/>
            <person name="Culley D."/>
            <person name="Daum C."/>
            <person name="Ezra D."/>
            <person name="Gonzalez J."/>
            <person name="Henrissat B."/>
            <person name="Kuo A."/>
            <person name="Liang C."/>
            <person name="Lipzen A."/>
            <person name="Lutzoni F."/>
            <person name="Magnuson J."/>
            <person name="Mondo S."/>
            <person name="Nolan M."/>
            <person name="Ohm R."/>
            <person name="Pangilinan J."/>
            <person name="Park H.-J."/>
            <person name="Ramirez L."/>
            <person name="Alfaro M."/>
            <person name="Sun H."/>
            <person name="Tritt A."/>
            <person name="Yoshinaga Y."/>
            <person name="Zwiers L.-H."/>
            <person name="Turgeon B."/>
            <person name="Goodwin S."/>
            <person name="Spatafora J."/>
            <person name="Crous P."/>
            <person name="Grigoriev I."/>
        </authorList>
    </citation>
    <scope>NUCLEOTIDE SEQUENCE</scope>
    <source>
        <strain evidence="2">CBS 269.34</strain>
    </source>
</reference>
<feature type="domain" description="F-box" evidence="1">
    <location>
        <begin position="42"/>
        <end position="75"/>
    </location>
</feature>
<dbReference type="InterPro" id="IPR001810">
    <property type="entry name" value="F-box_dom"/>
</dbReference>
<accession>A0A6A6QS54</accession>
<dbReference type="Pfam" id="PF00646">
    <property type="entry name" value="F-box"/>
    <property type="match status" value="1"/>
</dbReference>
<gene>
    <name evidence="2" type="ORF">BU16DRAFT_540179</name>
</gene>
<protein>
    <recommendedName>
        <fullName evidence="1">F-box domain-containing protein</fullName>
    </recommendedName>
</protein>
<dbReference type="EMBL" id="MU004190">
    <property type="protein sequence ID" value="KAF2494942.1"/>
    <property type="molecule type" value="Genomic_DNA"/>
</dbReference>
<proteinExistence type="predicted"/>